<dbReference type="Proteomes" id="UP001596086">
    <property type="component" value="Unassembled WGS sequence"/>
</dbReference>
<accession>A0ABW0S205</accession>
<dbReference type="PANTHER" id="PTHR43540">
    <property type="entry name" value="PEROXYUREIDOACRYLATE/UREIDOACRYLATE AMIDOHYDROLASE-RELATED"/>
    <property type="match status" value="1"/>
</dbReference>
<proteinExistence type="predicted"/>
<comment type="caution">
    <text evidence="3">The sequence shown here is derived from an EMBL/GenBank/DDBJ whole genome shotgun (WGS) entry which is preliminary data.</text>
</comment>
<sequence>MDKNLNIDIGRTALVQIDLQNFNVQRELAPHPAERVVGNCVLLASEMRDRGGMVIFVRVQLDELRLPPADNPMFKPGTPAPPPEASHMAASAQVQAQDHVVTKRTWGAFYGTELDQLLRRRGIKTIIMAGIATNYGVESTARAAFDRGYELVFAEDAMSSGSGSGDAHKNCCENVFRNMGRVRSTRALIDALQAGTGDA</sequence>
<evidence type="ECO:0000313" key="3">
    <source>
        <dbReference type="EMBL" id="MFC5549955.1"/>
    </source>
</evidence>
<dbReference type="EMBL" id="JBHSMZ010000010">
    <property type="protein sequence ID" value="MFC5549955.1"/>
    <property type="molecule type" value="Genomic_DNA"/>
</dbReference>
<dbReference type="SUPFAM" id="SSF52499">
    <property type="entry name" value="Isochorismatase-like hydrolases"/>
    <property type="match status" value="1"/>
</dbReference>
<dbReference type="RefSeq" id="WP_379772048.1">
    <property type="nucleotide sequence ID" value="NZ_JBHSMZ010000010.1"/>
</dbReference>
<name>A0ABW0S205_9BURK</name>
<keyword evidence="1" id="KW-0378">Hydrolase</keyword>
<evidence type="ECO:0000313" key="4">
    <source>
        <dbReference type="Proteomes" id="UP001596086"/>
    </source>
</evidence>
<dbReference type="InterPro" id="IPR036380">
    <property type="entry name" value="Isochorismatase-like_sf"/>
</dbReference>
<evidence type="ECO:0000259" key="2">
    <source>
        <dbReference type="Pfam" id="PF00857"/>
    </source>
</evidence>
<feature type="domain" description="Isochorismatase-like" evidence="2">
    <location>
        <begin position="12"/>
        <end position="185"/>
    </location>
</feature>
<dbReference type="Pfam" id="PF00857">
    <property type="entry name" value="Isochorismatase"/>
    <property type="match status" value="1"/>
</dbReference>
<protein>
    <submittedName>
        <fullName evidence="3">Isochorismatase family protein</fullName>
    </submittedName>
</protein>
<dbReference type="CDD" id="cd00431">
    <property type="entry name" value="cysteine_hydrolases"/>
    <property type="match status" value="1"/>
</dbReference>
<dbReference type="PANTHER" id="PTHR43540:SF7">
    <property type="entry name" value="ISOCHORISMATASE FAMILY PROTEIN YECD"/>
    <property type="match status" value="1"/>
</dbReference>
<reference evidence="4" key="1">
    <citation type="journal article" date="2019" name="Int. J. Syst. Evol. Microbiol.">
        <title>The Global Catalogue of Microorganisms (GCM) 10K type strain sequencing project: providing services to taxonomists for standard genome sequencing and annotation.</title>
        <authorList>
            <consortium name="The Broad Institute Genomics Platform"/>
            <consortium name="The Broad Institute Genome Sequencing Center for Infectious Disease"/>
            <person name="Wu L."/>
            <person name="Ma J."/>
        </authorList>
    </citation>
    <scope>NUCLEOTIDE SEQUENCE [LARGE SCALE GENOMIC DNA]</scope>
    <source>
        <strain evidence="4">CGMCC 4.5798</strain>
    </source>
</reference>
<dbReference type="InterPro" id="IPR050272">
    <property type="entry name" value="Isochorismatase-like_hydrls"/>
</dbReference>
<dbReference type="Gene3D" id="3.40.50.850">
    <property type="entry name" value="Isochorismatase-like"/>
    <property type="match status" value="1"/>
</dbReference>
<organism evidence="3 4">
    <name type="scientific">Massilia aerilata</name>
    <dbReference type="NCBI Taxonomy" id="453817"/>
    <lineage>
        <taxon>Bacteria</taxon>
        <taxon>Pseudomonadati</taxon>
        <taxon>Pseudomonadota</taxon>
        <taxon>Betaproteobacteria</taxon>
        <taxon>Burkholderiales</taxon>
        <taxon>Oxalobacteraceae</taxon>
        <taxon>Telluria group</taxon>
        <taxon>Massilia</taxon>
    </lineage>
</organism>
<dbReference type="InterPro" id="IPR000868">
    <property type="entry name" value="Isochorismatase-like_dom"/>
</dbReference>
<evidence type="ECO:0000256" key="1">
    <source>
        <dbReference type="ARBA" id="ARBA00022801"/>
    </source>
</evidence>
<keyword evidence="4" id="KW-1185">Reference proteome</keyword>
<gene>
    <name evidence="3" type="ORF">ACFPO9_15670</name>
</gene>